<feature type="domain" description="Tyr recombinase" evidence="11">
    <location>
        <begin position="115"/>
        <end position="298"/>
    </location>
</feature>
<dbReference type="Gene3D" id="1.10.150.130">
    <property type="match status" value="1"/>
</dbReference>
<dbReference type="InterPro" id="IPR004107">
    <property type="entry name" value="Integrase_SAM-like_N"/>
</dbReference>
<keyword evidence="7" id="KW-0229">DNA integration</keyword>
<dbReference type="Pfam" id="PF00589">
    <property type="entry name" value="Phage_integrase"/>
    <property type="match status" value="1"/>
</dbReference>
<dbReference type="HAMAP" id="MF_01807">
    <property type="entry name" value="Recomb_XerD"/>
    <property type="match status" value="1"/>
</dbReference>
<comment type="subcellular location">
    <subcellularLocation>
        <location evidence="1">Cytoplasm</location>
    </subcellularLocation>
</comment>
<dbReference type="AlphaFoldDB" id="A0A3B0WC74"/>
<dbReference type="InterPro" id="IPR023009">
    <property type="entry name" value="Tyrosine_recombinase_XerC/XerD"/>
</dbReference>
<dbReference type="PROSITE" id="PS51900">
    <property type="entry name" value="CB"/>
    <property type="match status" value="1"/>
</dbReference>
<protein>
    <recommendedName>
        <fullName evidence="3">Tyrosine recombinase XerD</fullName>
    </recommendedName>
</protein>
<feature type="domain" description="Core-binding (CB)" evidence="12">
    <location>
        <begin position="8"/>
        <end position="94"/>
    </location>
</feature>
<evidence type="ECO:0000256" key="3">
    <source>
        <dbReference type="ARBA" id="ARBA00015810"/>
    </source>
</evidence>
<evidence type="ECO:0000256" key="7">
    <source>
        <dbReference type="ARBA" id="ARBA00022908"/>
    </source>
</evidence>
<dbReference type="GO" id="GO:0006310">
    <property type="term" value="P:DNA recombination"/>
    <property type="evidence" value="ECO:0007669"/>
    <property type="project" value="UniProtKB-KW"/>
</dbReference>
<dbReference type="InterPro" id="IPR011932">
    <property type="entry name" value="Recomb_XerD"/>
</dbReference>
<evidence type="ECO:0000256" key="2">
    <source>
        <dbReference type="ARBA" id="ARBA00010450"/>
    </source>
</evidence>
<comment type="similarity">
    <text evidence="2">Belongs to the 'phage' integrase family. XerD subfamily.</text>
</comment>
<evidence type="ECO:0000256" key="8">
    <source>
        <dbReference type="ARBA" id="ARBA00023125"/>
    </source>
</evidence>
<name>A0A3B0WC74_9ZZZZ</name>
<dbReference type="PANTHER" id="PTHR30349">
    <property type="entry name" value="PHAGE INTEGRASE-RELATED"/>
    <property type="match status" value="1"/>
</dbReference>
<dbReference type="Gene3D" id="1.10.443.10">
    <property type="entry name" value="Intergrase catalytic core"/>
    <property type="match status" value="1"/>
</dbReference>
<keyword evidence="8" id="KW-0238">DNA-binding</keyword>
<evidence type="ECO:0000256" key="10">
    <source>
        <dbReference type="ARBA" id="ARBA00023306"/>
    </source>
</evidence>
<dbReference type="GO" id="GO:0007059">
    <property type="term" value="P:chromosome segregation"/>
    <property type="evidence" value="ECO:0007669"/>
    <property type="project" value="UniProtKB-KW"/>
</dbReference>
<keyword evidence="6" id="KW-0159">Chromosome partition</keyword>
<dbReference type="HAMAP" id="MF_01808">
    <property type="entry name" value="Recomb_XerC_XerD"/>
    <property type="match status" value="1"/>
</dbReference>
<dbReference type="NCBIfam" id="TIGR02225">
    <property type="entry name" value="recomb_XerD"/>
    <property type="match status" value="1"/>
</dbReference>
<reference evidence="13" key="1">
    <citation type="submission" date="2018-06" db="EMBL/GenBank/DDBJ databases">
        <authorList>
            <person name="Zhirakovskaya E."/>
        </authorList>
    </citation>
    <scope>NUCLEOTIDE SEQUENCE</scope>
</reference>
<dbReference type="InterPro" id="IPR002104">
    <property type="entry name" value="Integrase_catalytic"/>
</dbReference>
<gene>
    <name evidence="13" type="ORF">MNBD_GAMMA04-365</name>
</gene>
<evidence type="ECO:0000259" key="12">
    <source>
        <dbReference type="PROSITE" id="PS51900"/>
    </source>
</evidence>
<accession>A0A3B0WC74</accession>
<dbReference type="SUPFAM" id="SSF56349">
    <property type="entry name" value="DNA breaking-rejoining enzymes"/>
    <property type="match status" value="1"/>
</dbReference>
<keyword evidence="4" id="KW-0963">Cytoplasm</keyword>
<sequence>MSISSSLDSNEQHIQSFLSFLVLSEGLSQNTILAYQQDLQHFQFWLSEQSVTHFSNVTRIQIEDFLFFMQQSGRKERSNVRLLSALKRFYQWGGVNNFFVQDPTVLLKAAKVPQSIPMVISEKQVEDLLDAPDVMTTLGLRDRAILEMMYACGLRVSELVELPFEQVNLSAGLVQVMGKGSKERIIPLGEVAIEWIERYIKESRPILVKGRWISTLFISRIGRSMTRQTLWHRVKNLAFDAGIQGKLSPHTLRHAFATHLINHGADLRTVQLLLGHSDLSTTQIYTHVAKERLHQLHQQHHPRG</sequence>
<dbReference type="NCBIfam" id="NF001399">
    <property type="entry name" value="PRK00283.1"/>
    <property type="match status" value="1"/>
</dbReference>
<evidence type="ECO:0000256" key="6">
    <source>
        <dbReference type="ARBA" id="ARBA00022829"/>
    </source>
</evidence>
<dbReference type="InterPro" id="IPR050090">
    <property type="entry name" value="Tyrosine_recombinase_XerCD"/>
</dbReference>
<dbReference type="InterPro" id="IPR013762">
    <property type="entry name" value="Integrase-like_cat_sf"/>
</dbReference>
<dbReference type="GO" id="GO:0005737">
    <property type="term" value="C:cytoplasm"/>
    <property type="evidence" value="ECO:0007669"/>
    <property type="project" value="UniProtKB-SubCell"/>
</dbReference>
<dbReference type="PROSITE" id="PS51898">
    <property type="entry name" value="TYR_RECOMBINASE"/>
    <property type="match status" value="1"/>
</dbReference>
<evidence type="ECO:0000256" key="4">
    <source>
        <dbReference type="ARBA" id="ARBA00022490"/>
    </source>
</evidence>
<keyword evidence="10" id="KW-0131">Cell cycle</keyword>
<evidence type="ECO:0000259" key="11">
    <source>
        <dbReference type="PROSITE" id="PS51898"/>
    </source>
</evidence>
<dbReference type="InterPro" id="IPR011010">
    <property type="entry name" value="DNA_brk_join_enz"/>
</dbReference>
<organism evidence="13">
    <name type="scientific">hydrothermal vent metagenome</name>
    <dbReference type="NCBI Taxonomy" id="652676"/>
    <lineage>
        <taxon>unclassified sequences</taxon>
        <taxon>metagenomes</taxon>
        <taxon>ecological metagenomes</taxon>
    </lineage>
</organism>
<dbReference type="InterPro" id="IPR044068">
    <property type="entry name" value="CB"/>
</dbReference>
<dbReference type="GO" id="GO:0009009">
    <property type="term" value="F:site-specific recombinase activity"/>
    <property type="evidence" value="ECO:0007669"/>
    <property type="project" value="InterPro"/>
</dbReference>
<dbReference type="PANTHER" id="PTHR30349:SF90">
    <property type="entry name" value="TYROSINE RECOMBINASE XERD"/>
    <property type="match status" value="1"/>
</dbReference>
<dbReference type="EMBL" id="UOFB01000424">
    <property type="protein sequence ID" value="VAW50020.1"/>
    <property type="molecule type" value="Genomic_DNA"/>
</dbReference>
<dbReference type="GO" id="GO:0003677">
    <property type="term" value="F:DNA binding"/>
    <property type="evidence" value="ECO:0007669"/>
    <property type="project" value="UniProtKB-KW"/>
</dbReference>
<evidence type="ECO:0000313" key="13">
    <source>
        <dbReference type="EMBL" id="VAW50020.1"/>
    </source>
</evidence>
<keyword evidence="9" id="KW-0233">DNA recombination</keyword>
<dbReference type="GO" id="GO:0051301">
    <property type="term" value="P:cell division"/>
    <property type="evidence" value="ECO:0007669"/>
    <property type="project" value="UniProtKB-KW"/>
</dbReference>
<dbReference type="Pfam" id="PF02899">
    <property type="entry name" value="Phage_int_SAM_1"/>
    <property type="match status" value="1"/>
</dbReference>
<evidence type="ECO:0000256" key="1">
    <source>
        <dbReference type="ARBA" id="ARBA00004496"/>
    </source>
</evidence>
<keyword evidence="5" id="KW-0132">Cell division</keyword>
<evidence type="ECO:0000256" key="9">
    <source>
        <dbReference type="ARBA" id="ARBA00023172"/>
    </source>
</evidence>
<dbReference type="InterPro" id="IPR010998">
    <property type="entry name" value="Integrase_recombinase_N"/>
</dbReference>
<dbReference type="CDD" id="cd00798">
    <property type="entry name" value="INT_XerDC_C"/>
    <property type="match status" value="1"/>
</dbReference>
<evidence type="ECO:0000256" key="5">
    <source>
        <dbReference type="ARBA" id="ARBA00022618"/>
    </source>
</evidence>
<proteinExistence type="inferred from homology"/>